<dbReference type="GO" id="GO:0016491">
    <property type="term" value="F:oxidoreductase activity"/>
    <property type="evidence" value="ECO:0007669"/>
    <property type="project" value="UniProtKB-KW"/>
</dbReference>
<keyword evidence="2" id="KW-0560">Oxidoreductase</keyword>
<dbReference type="PRINTS" id="PR00080">
    <property type="entry name" value="SDRFAMILY"/>
</dbReference>
<dbReference type="InterPro" id="IPR002347">
    <property type="entry name" value="SDR_fam"/>
</dbReference>
<evidence type="ECO:0000256" key="2">
    <source>
        <dbReference type="ARBA" id="ARBA00023002"/>
    </source>
</evidence>
<dbReference type="Proteomes" id="UP000248544">
    <property type="component" value="Unassembled WGS sequence"/>
</dbReference>
<dbReference type="PANTHER" id="PTHR43669:SF3">
    <property type="entry name" value="ALCOHOL DEHYDROGENASE, PUTATIVE (AFU_ORTHOLOGUE AFUA_3G03445)-RELATED"/>
    <property type="match status" value="1"/>
</dbReference>
<keyword evidence="5" id="KW-1185">Reference proteome</keyword>
<dbReference type="RefSeq" id="WP_111166588.1">
    <property type="nucleotide sequence ID" value="NZ_POUA01000046.1"/>
</dbReference>
<dbReference type="Pfam" id="PF00106">
    <property type="entry name" value="adh_short"/>
    <property type="match status" value="1"/>
</dbReference>
<evidence type="ECO:0000256" key="1">
    <source>
        <dbReference type="ARBA" id="ARBA00006484"/>
    </source>
</evidence>
<dbReference type="Gene3D" id="3.40.50.720">
    <property type="entry name" value="NAD(P)-binding Rossmann-like Domain"/>
    <property type="match status" value="1"/>
</dbReference>
<protein>
    <submittedName>
        <fullName evidence="4">Short-chain dehydrogenase</fullName>
    </submittedName>
</protein>
<dbReference type="PRINTS" id="PR00081">
    <property type="entry name" value="GDHRDH"/>
</dbReference>
<proteinExistence type="inferred from homology"/>
<accession>A0A2W2INF3</accession>
<evidence type="ECO:0000256" key="3">
    <source>
        <dbReference type="RuleBase" id="RU000363"/>
    </source>
</evidence>
<dbReference type="SUPFAM" id="SSF51735">
    <property type="entry name" value="NAD(P)-binding Rossmann-fold domains"/>
    <property type="match status" value="1"/>
</dbReference>
<evidence type="ECO:0000313" key="5">
    <source>
        <dbReference type="Proteomes" id="UP000248544"/>
    </source>
</evidence>
<comment type="caution">
    <text evidence="4">The sequence shown here is derived from an EMBL/GenBank/DDBJ whole genome shotgun (WGS) entry which is preliminary data.</text>
</comment>
<reference evidence="4 5" key="1">
    <citation type="submission" date="2018-01" db="EMBL/GenBank/DDBJ databases">
        <title>Draft genome sequence of Sphaerisporangium sp. 7K107.</title>
        <authorList>
            <person name="Sahin N."/>
            <person name="Saygin H."/>
            <person name="Ay H."/>
        </authorList>
    </citation>
    <scope>NUCLEOTIDE SEQUENCE [LARGE SCALE GENOMIC DNA]</scope>
    <source>
        <strain evidence="4 5">7K107</strain>
    </source>
</reference>
<sequence>MTTQSHVALVTGANRGIGRAVSACLHALGHRVVVTARTVDEAEGLAAELGGGARAAVLDVTDEEGPARVRDQVGPVDIVVNNAGIQLDWGCAPSAVPMEWVGRQLDVNVLGAWRVCQAFLPDMVRRGWGRVVMVSSGTGAFSNGLSARTPGYAVSKAALNALTVLMAAETEGTGVLVNAVNPGLVRTRMRPDAERTPQAAAEDIVWAATLPADGPSGVFLRGRRTIPW</sequence>
<gene>
    <name evidence="4" type="ORF">C1I98_08830</name>
</gene>
<comment type="similarity">
    <text evidence="1 3">Belongs to the short-chain dehydrogenases/reductases (SDR) family.</text>
</comment>
<evidence type="ECO:0000313" key="4">
    <source>
        <dbReference type="EMBL" id="PZG51384.1"/>
    </source>
</evidence>
<name>A0A2W2INF3_9ACTN</name>
<dbReference type="AlphaFoldDB" id="A0A2W2INF3"/>
<dbReference type="EMBL" id="POUA01000046">
    <property type="protein sequence ID" value="PZG51384.1"/>
    <property type="molecule type" value="Genomic_DNA"/>
</dbReference>
<dbReference type="InterPro" id="IPR036291">
    <property type="entry name" value="NAD(P)-bd_dom_sf"/>
</dbReference>
<dbReference type="PANTHER" id="PTHR43669">
    <property type="entry name" value="5-KETO-D-GLUCONATE 5-REDUCTASE"/>
    <property type="match status" value="1"/>
</dbReference>
<organism evidence="4 5">
    <name type="scientific">Spongiactinospora gelatinilytica</name>
    <dbReference type="NCBI Taxonomy" id="2666298"/>
    <lineage>
        <taxon>Bacteria</taxon>
        <taxon>Bacillati</taxon>
        <taxon>Actinomycetota</taxon>
        <taxon>Actinomycetes</taxon>
        <taxon>Streptosporangiales</taxon>
        <taxon>Streptosporangiaceae</taxon>
        <taxon>Spongiactinospora</taxon>
    </lineage>
</organism>